<dbReference type="GO" id="GO:1902936">
    <property type="term" value="F:phosphatidylinositol bisphosphate binding"/>
    <property type="evidence" value="ECO:0007669"/>
    <property type="project" value="TreeGrafter"/>
</dbReference>
<evidence type="ECO:0000256" key="4">
    <source>
        <dbReference type="ARBA" id="ARBA00023136"/>
    </source>
</evidence>
<evidence type="ECO:0000256" key="2">
    <source>
        <dbReference type="ARBA" id="ARBA00022692"/>
    </source>
</evidence>
<protein>
    <recommendedName>
        <fullName evidence="8">Phosphoinositide-interacting protein</fullName>
    </recommendedName>
</protein>
<proteinExistence type="predicted"/>
<dbReference type="PANTHER" id="PTHR16100">
    <property type="entry name" value="PHOSPHOINOSITIDE-INTERACTING PROTEIN FAMILY MEMBER"/>
    <property type="match status" value="1"/>
</dbReference>
<keyword evidence="4 5" id="KW-0472">Membrane</keyword>
<dbReference type="AlphaFoldDB" id="A0AA88T7Y6"/>
<evidence type="ECO:0008006" key="8">
    <source>
        <dbReference type="Google" id="ProtNLM"/>
    </source>
</evidence>
<evidence type="ECO:0000313" key="6">
    <source>
        <dbReference type="EMBL" id="KAK2864839.1"/>
    </source>
</evidence>
<gene>
    <name evidence="6" type="ORF">Q7C36_003993</name>
</gene>
<evidence type="ECO:0000313" key="7">
    <source>
        <dbReference type="Proteomes" id="UP001187315"/>
    </source>
</evidence>
<dbReference type="Pfam" id="PF15099">
    <property type="entry name" value="PIRT"/>
    <property type="match status" value="1"/>
</dbReference>
<evidence type="ECO:0000256" key="5">
    <source>
        <dbReference type="SAM" id="Phobius"/>
    </source>
</evidence>
<sequence>MGNTRGSCEDRDGTETRRRTLGENRIRRRHKNWNWSLTQDWEWSEEGIGAISVDQDTELVKTGTVSGTKPIQTNLPAMPSSSSLELIALAEHSLAIARPLSFSITPEPLSSYTDGTVLSLSWHAETARSTCELYRNAIVLICTGGSVLIGGLIFTGLYFAGISKMYANILGPIMLSFGLMVLIIGIVLVPITHEMRQIAFKRMCSWYGSQNTV</sequence>
<name>A0AA88T7Y6_TACVA</name>
<feature type="transmembrane region" description="Helical" evidence="5">
    <location>
        <begin position="137"/>
        <end position="161"/>
    </location>
</feature>
<dbReference type="EMBL" id="JAVHJS010000003">
    <property type="protein sequence ID" value="KAK2864839.1"/>
    <property type="molecule type" value="Genomic_DNA"/>
</dbReference>
<evidence type="ECO:0000256" key="1">
    <source>
        <dbReference type="ARBA" id="ARBA00004141"/>
    </source>
</evidence>
<keyword evidence="7" id="KW-1185">Reference proteome</keyword>
<accession>A0AA88T7Y6</accession>
<keyword evidence="3 5" id="KW-1133">Transmembrane helix</keyword>
<evidence type="ECO:0000256" key="3">
    <source>
        <dbReference type="ARBA" id="ARBA00022989"/>
    </source>
</evidence>
<dbReference type="GO" id="GO:0005886">
    <property type="term" value="C:plasma membrane"/>
    <property type="evidence" value="ECO:0007669"/>
    <property type="project" value="TreeGrafter"/>
</dbReference>
<dbReference type="GO" id="GO:0044325">
    <property type="term" value="F:transmembrane transporter binding"/>
    <property type="evidence" value="ECO:0007669"/>
    <property type="project" value="TreeGrafter"/>
</dbReference>
<keyword evidence="2 5" id="KW-0812">Transmembrane</keyword>
<organism evidence="6 7">
    <name type="scientific">Tachysurus vachellii</name>
    <name type="common">Darkbarbel catfish</name>
    <name type="synonym">Pelteobagrus vachellii</name>
    <dbReference type="NCBI Taxonomy" id="175792"/>
    <lineage>
        <taxon>Eukaryota</taxon>
        <taxon>Metazoa</taxon>
        <taxon>Chordata</taxon>
        <taxon>Craniata</taxon>
        <taxon>Vertebrata</taxon>
        <taxon>Euteleostomi</taxon>
        <taxon>Actinopterygii</taxon>
        <taxon>Neopterygii</taxon>
        <taxon>Teleostei</taxon>
        <taxon>Ostariophysi</taxon>
        <taxon>Siluriformes</taxon>
        <taxon>Bagridae</taxon>
        <taxon>Tachysurus</taxon>
    </lineage>
</organism>
<comment type="subcellular location">
    <subcellularLocation>
        <location evidence="1">Membrane</location>
        <topology evidence="1">Multi-pass membrane protein</topology>
    </subcellularLocation>
</comment>
<comment type="caution">
    <text evidence="6">The sequence shown here is derived from an EMBL/GenBank/DDBJ whole genome shotgun (WGS) entry which is preliminary data.</text>
</comment>
<feature type="transmembrane region" description="Helical" evidence="5">
    <location>
        <begin position="173"/>
        <end position="193"/>
    </location>
</feature>
<dbReference type="Proteomes" id="UP001187315">
    <property type="component" value="Unassembled WGS sequence"/>
</dbReference>
<reference evidence="6" key="1">
    <citation type="submission" date="2023-08" db="EMBL/GenBank/DDBJ databases">
        <title>Pelteobagrus vachellii genome.</title>
        <authorList>
            <person name="Liu H."/>
        </authorList>
    </citation>
    <scope>NUCLEOTIDE SEQUENCE</scope>
    <source>
        <strain evidence="6">PRFRI_2022a</strain>
        <tissue evidence="6">Muscle</tissue>
    </source>
</reference>
<dbReference type="InterPro" id="IPR028068">
    <property type="entry name" value="PIRT"/>
</dbReference>
<dbReference type="PANTHER" id="PTHR16100:SF4">
    <property type="entry name" value="PHOSPHOINOSITIDE-INTERACTING PROTEIN"/>
    <property type="match status" value="1"/>
</dbReference>